<reference evidence="19 20" key="1">
    <citation type="journal article" date="2018" name="Mol. Biol. Evol.">
        <title>Analysis of the draft genome of the red seaweed Gracilariopsis chorda provides insights into genome size evolution in Rhodophyta.</title>
        <authorList>
            <person name="Lee J."/>
            <person name="Yang E.C."/>
            <person name="Graf L."/>
            <person name="Yang J.H."/>
            <person name="Qiu H."/>
            <person name="Zel Zion U."/>
            <person name="Chan C.X."/>
            <person name="Stephens T.G."/>
            <person name="Weber A.P.M."/>
            <person name="Boo G.H."/>
            <person name="Boo S.M."/>
            <person name="Kim K.M."/>
            <person name="Shin Y."/>
            <person name="Jung M."/>
            <person name="Lee S.J."/>
            <person name="Yim H.S."/>
            <person name="Lee J.H."/>
            <person name="Bhattacharya D."/>
            <person name="Yoon H.S."/>
        </authorList>
    </citation>
    <scope>NUCLEOTIDE SEQUENCE [LARGE SCALE GENOMIC DNA]</scope>
    <source>
        <strain evidence="19 20">SKKU-2015</strain>
        <tissue evidence="19">Whole body</tissue>
    </source>
</reference>
<feature type="transmembrane region" description="Helical" evidence="18">
    <location>
        <begin position="38"/>
        <end position="56"/>
    </location>
</feature>
<evidence type="ECO:0000256" key="4">
    <source>
        <dbReference type="ARBA" id="ARBA00010441"/>
    </source>
</evidence>
<evidence type="ECO:0000256" key="14">
    <source>
        <dbReference type="ARBA" id="ARBA00023209"/>
    </source>
</evidence>
<dbReference type="InterPro" id="IPR000462">
    <property type="entry name" value="CDP-OH_P_trans"/>
</dbReference>
<protein>
    <recommendedName>
        <fullName evidence="5 16">CDP-diacylglycerol--inositol 3-phosphatidyltransferase</fullName>
        <ecNumber evidence="5 16">2.7.8.11</ecNumber>
    </recommendedName>
</protein>
<accession>A0A2V3J427</accession>
<dbReference type="PIRSF" id="PIRSF000848">
    <property type="entry name" value="CDP_diag_ino_3_P"/>
    <property type="match status" value="1"/>
</dbReference>
<evidence type="ECO:0000313" key="19">
    <source>
        <dbReference type="EMBL" id="PXF49168.1"/>
    </source>
</evidence>
<name>A0A2V3J427_9FLOR</name>
<keyword evidence="14 16" id="KW-0594">Phospholipid biosynthesis</keyword>
<keyword evidence="13 16" id="KW-0472">Membrane</keyword>
<feature type="transmembrane region" description="Helical" evidence="18">
    <location>
        <begin position="77"/>
        <end position="102"/>
    </location>
</feature>
<dbReference type="GO" id="GO:0005794">
    <property type="term" value="C:Golgi apparatus"/>
    <property type="evidence" value="ECO:0007669"/>
    <property type="project" value="TreeGrafter"/>
</dbReference>
<evidence type="ECO:0000256" key="16">
    <source>
        <dbReference type="PIRNR" id="PIRNR000848"/>
    </source>
</evidence>
<keyword evidence="12 16" id="KW-0443">Lipid metabolism</keyword>
<organism evidence="19 20">
    <name type="scientific">Gracilariopsis chorda</name>
    <dbReference type="NCBI Taxonomy" id="448386"/>
    <lineage>
        <taxon>Eukaryota</taxon>
        <taxon>Rhodophyta</taxon>
        <taxon>Florideophyceae</taxon>
        <taxon>Rhodymeniophycidae</taxon>
        <taxon>Gracilariales</taxon>
        <taxon>Gracilariaceae</taxon>
        <taxon>Gracilariopsis</taxon>
    </lineage>
</organism>
<evidence type="ECO:0000256" key="9">
    <source>
        <dbReference type="ARBA" id="ARBA00022723"/>
    </source>
</evidence>
<dbReference type="GO" id="GO:0016020">
    <property type="term" value="C:membrane"/>
    <property type="evidence" value="ECO:0007669"/>
    <property type="project" value="UniProtKB-SubCell"/>
</dbReference>
<dbReference type="Gene3D" id="1.20.120.1760">
    <property type="match status" value="1"/>
</dbReference>
<dbReference type="InterPro" id="IPR043130">
    <property type="entry name" value="CDP-OH_PTrfase_TM_dom"/>
</dbReference>
<evidence type="ECO:0000256" key="12">
    <source>
        <dbReference type="ARBA" id="ARBA00023098"/>
    </source>
</evidence>
<evidence type="ECO:0000256" key="15">
    <source>
        <dbReference type="ARBA" id="ARBA00023264"/>
    </source>
</evidence>
<comment type="similarity">
    <text evidence="4 16 17">Belongs to the CDP-alcohol phosphatidyltransferase class-I family.</text>
</comment>
<evidence type="ECO:0000256" key="17">
    <source>
        <dbReference type="RuleBase" id="RU003750"/>
    </source>
</evidence>
<keyword evidence="9" id="KW-0479">Metal-binding</keyword>
<evidence type="ECO:0000313" key="20">
    <source>
        <dbReference type="Proteomes" id="UP000247409"/>
    </source>
</evidence>
<evidence type="ECO:0000256" key="11">
    <source>
        <dbReference type="ARBA" id="ARBA00022989"/>
    </source>
</evidence>
<dbReference type="GO" id="GO:0006661">
    <property type="term" value="P:phosphatidylinositol biosynthetic process"/>
    <property type="evidence" value="ECO:0007669"/>
    <property type="project" value="TreeGrafter"/>
</dbReference>
<feature type="transmembrane region" description="Helical" evidence="18">
    <location>
        <begin position="12"/>
        <end position="32"/>
    </location>
</feature>
<evidence type="ECO:0000256" key="2">
    <source>
        <dbReference type="ARBA" id="ARBA00001946"/>
    </source>
</evidence>
<evidence type="ECO:0000256" key="18">
    <source>
        <dbReference type="SAM" id="Phobius"/>
    </source>
</evidence>
<keyword evidence="15 16" id="KW-1208">Phospholipid metabolism</keyword>
<comment type="cofactor">
    <cofactor evidence="2">
        <name>Mg(2+)</name>
        <dbReference type="ChEBI" id="CHEBI:18420"/>
    </cofactor>
</comment>
<evidence type="ECO:0000256" key="5">
    <source>
        <dbReference type="ARBA" id="ARBA00013212"/>
    </source>
</evidence>
<comment type="cofactor">
    <cofactor evidence="1">
        <name>Mn(2+)</name>
        <dbReference type="ChEBI" id="CHEBI:29035"/>
    </cofactor>
</comment>
<dbReference type="PROSITE" id="PS00379">
    <property type="entry name" value="CDP_ALCOHOL_P_TRANSF"/>
    <property type="match status" value="1"/>
</dbReference>
<dbReference type="GO" id="GO:0046872">
    <property type="term" value="F:metal ion binding"/>
    <property type="evidence" value="ECO:0007669"/>
    <property type="project" value="UniProtKB-KW"/>
</dbReference>
<feature type="transmembrane region" description="Helical" evidence="18">
    <location>
        <begin position="165"/>
        <end position="185"/>
    </location>
</feature>
<evidence type="ECO:0000256" key="6">
    <source>
        <dbReference type="ARBA" id="ARBA00022516"/>
    </source>
</evidence>
<dbReference type="AlphaFoldDB" id="A0A2V3J427"/>
<keyword evidence="11 18" id="KW-1133">Transmembrane helix</keyword>
<comment type="caution">
    <text evidence="19">The sequence shown here is derived from an EMBL/GenBank/DDBJ whole genome shotgun (WGS) entry which is preliminary data.</text>
</comment>
<comment type="subcellular location">
    <subcellularLocation>
        <location evidence="3">Membrane</location>
        <topology evidence="3">Multi-pass membrane protein</topology>
    </subcellularLocation>
</comment>
<sequence>MKPTRDWPVWVYVPNIIGYLRIILSIIAFTNYRTPGVFFGYYFVGFVLDAADGLAARKLNQSSDFGAQLDMLTDRCATAALLTVLSYLYPNQAYICYALIFLDGYSHWVQMVAGICAGTASHKSAGRGWLLQLYYWRPCLTFVCSLNEMCFLILYLQAFTEGPPFLPGLSLYSAILWCAVPVCIIKQIISVRQIFSAHATITDAMVSKLCTGT</sequence>
<dbReference type="Pfam" id="PF01066">
    <property type="entry name" value="CDP-OH_P_transf"/>
    <property type="match status" value="1"/>
</dbReference>
<dbReference type="InterPro" id="IPR048254">
    <property type="entry name" value="CDP_ALCOHOL_P_TRANSF_CS"/>
</dbReference>
<dbReference type="PANTHER" id="PTHR15362">
    <property type="entry name" value="PHOSPHATIDYLINOSITOL SYNTHASE"/>
    <property type="match status" value="1"/>
</dbReference>
<evidence type="ECO:0000256" key="8">
    <source>
        <dbReference type="ARBA" id="ARBA00022692"/>
    </source>
</evidence>
<proteinExistence type="inferred from homology"/>
<dbReference type="InterPro" id="IPR014387">
    <property type="entry name" value="CDP_diag_ino_3_P_euk"/>
</dbReference>
<dbReference type="EC" id="2.7.8.11" evidence="5 16"/>
<evidence type="ECO:0000256" key="1">
    <source>
        <dbReference type="ARBA" id="ARBA00001936"/>
    </source>
</evidence>
<evidence type="ECO:0000256" key="3">
    <source>
        <dbReference type="ARBA" id="ARBA00004141"/>
    </source>
</evidence>
<dbReference type="PANTHER" id="PTHR15362:SF4">
    <property type="entry name" value="CDP-DIACYLGLYCEROL--INOSITOL 3-PHOSPHATIDYLTRANSFERASE"/>
    <property type="match status" value="1"/>
</dbReference>
<dbReference type="GO" id="GO:0003881">
    <property type="term" value="F:CDP-diacylglycerol-inositol 3-phosphatidyltransferase activity"/>
    <property type="evidence" value="ECO:0007669"/>
    <property type="project" value="UniProtKB-UniRule"/>
</dbReference>
<keyword evidence="6 16" id="KW-0444">Lipid biosynthesis</keyword>
<dbReference type="EMBL" id="NBIV01000007">
    <property type="protein sequence ID" value="PXF49168.1"/>
    <property type="molecule type" value="Genomic_DNA"/>
</dbReference>
<dbReference type="STRING" id="448386.A0A2V3J427"/>
<keyword evidence="10" id="KW-0460">Magnesium</keyword>
<keyword evidence="7 16" id="KW-0808">Transferase</keyword>
<evidence type="ECO:0000256" key="10">
    <source>
        <dbReference type="ARBA" id="ARBA00022842"/>
    </source>
</evidence>
<dbReference type="OrthoDB" id="10251079at2759"/>
<comment type="catalytic activity">
    <reaction evidence="16">
        <text>a CDP-1,2-diacyl-sn-glycerol + myo-inositol = a 1,2-diacyl-sn-glycero-3-phospho-(1D-myo-inositol) + CMP + H(+)</text>
        <dbReference type="Rhea" id="RHEA:11580"/>
        <dbReference type="ChEBI" id="CHEBI:15378"/>
        <dbReference type="ChEBI" id="CHEBI:17268"/>
        <dbReference type="ChEBI" id="CHEBI:57880"/>
        <dbReference type="ChEBI" id="CHEBI:58332"/>
        <dbReference type="ChEBI" id="CHEBI:60377"/>
        <dbReference type="EC" id="2.7.8.11"/>
    </reaction>
</comment>
<evidence type="ECO:0000256" key="13">
    <source>
        <dbReference type="ARBA" id="ARBA00023136"/>
    </source>
</evidence>
<evidence type="ECO:0000256" key="7">
    <source>
        <dbReference type="ARBA" id="ARBA00022679"/>
    </source>
</evidence>
<keyword evidence="20" id="KW-1185">Reference proteome</keyword>
<gene>
    <name evidence="19" type="ORF">BWQ96_00957</name>
</gene>
<dbReference type="Proteomes" id="UP000247409">
    <property type="component" value="Unassembled WGS sequence"/>
</dbReference>
<feature type="transmembrane region" description="Helical" evidence="18">
    <location>
        <begin position="138"/>
        <end position="159"/>
    </location>
</feature>
<keyword evidence="8 18" id="KW-0812">Transmembrane</keyword>